<dbReference type="KEGG" id="coy:HF329_10045"/>
<dbReference type="SUPFAM" id="SSF74650">
    <property type="entry name" value="Galactose mutarotase-like"/>
    <property type="match status" value="1"/>
</dbReference>
<dbReference type="SUPFAM" id="SSF88713">
    <property type="entry name" value="Glycoside hydrolase/deacetylase"/>
    <property type="match status" value="1"/>
</dbReference>
<keyword evidence="1" id="KW-0732">Signal</keyword>
<dbReference type="InterPro" id="IPR000602">
    <property type="entry name" value="Glyco_hydro_38_N"/>
</dbReference>
<dbReference type="InterPro" id="IPR027291">
    <property type="entry name" value="Glyco_hydro_38_N_sf"/>
</dbReference>
<dbReference type="InterPro" id="IPR011330">
    <property type="entry name" value="Glyco_hydro/deAcase_b/a-brl"/>
</dbReference>
<dbReference type="GO" id="GO:0006013">
    <property type="term" value="P:mannose metabolic process"/>
    <property type="evidence" value="ECO:0007669"/>
    <property type="project" value="InterPro"/>
</dbReference>
<dbReference type="InterPro" id="IPR011013">
    <property type="entry name" value="Gal_mutarotase_sf_dom"/>
</dbReference>
<feature type="domain" description="Glycoside hydrolase family 38 N-terminal" evidence="2">
    <location>
        <begin position="37"/>
        <end position="281"/>
    </location>
</feature>
<accession>A0AAE6ZF46</accession>
<dbReference type="Pfam" id="PF01074">
    <property type="entry name" value="Glyco_hydro_38N"/>
    <property type="match status" value="1"/>
</dbReference>
<dbReference type="GO" id="GO:0030246">
    <property type="term" value="F:carbohydrate binding"/>
    <property type="evidence" value="ECO:0007669"/>
    <property type="project" value="InterPro"/>
</dbReference>
<feature type="signal peptide" evidence="1">
    <location>
        <begin position="1"/>
        <end position="21"/>
    </location>
</feature>
<dbReference type="GO" id="GO:0004559">
    <property type="term" value="F:alpha-mannosidase activity"/>
    <property type="evidence" value="ECO:0007669"/>
    <property type="project" value="InterPro"/>
</dbReference>
<dbReference type="PANTHER" id="PTHR46017">
    <property type="entry name" value="ALPHA-MANNOSIDASE 2C1"/>
    <property type="match status" value="1"/>
</dbReference>
<gene>
    <name evidence="3" type="ORF">HF329_10045</name>
</gene>
<sequence length="897" mass="100099">MVKRIQLVLLLMALSISAVMAQRPKNTSVLPRVTDIWVVFKTHFDLGFTDLPENVFKRYREEMMTNALSIIEKNALLPKEKRFSWTVSGWPLQAQILGPLQPSERKAQIGQAIKTGALVVHGLPFTTHTESLDYEDLVRGLGYSSMITRNYGLSMTISAKMTDVPAHSWILPTLLHHAGIKFLQLGCNPASQYPRFPELFWWEGPDGSKVLCNYTALYGSDIRPPENWPCKNYLAMQMTGDNHGPPTSQEIDNLLAYAAREMPGVRIHFGTLDDFAKAVLAEHPVLPTVKGDCPDTWIHGIQSNPQETRIARNIRPLESALDALHTQMGSWGIPTASISGELAKAYEQSLLYGEHTWGMNAEYGPRYSYGDDWRKWMAASAAEPLPPNGDYTLLKNSDAHNTSIGSKRKWLHSYDEKRRYILNTRDIVYNRLNQDLHLLASSVKKTGKRIVIYNPLPWKRSGMIENPWQKGSYYFVKDVPPSGYVTWSPEAQDSPRISHDRQPVLNTPSFQVTFDLTRGGISSLIEKPTGRQLGDTTAAYVIGQFLHERFSTHEVDNWFNAYSRIKDGWGLNDLGKPGMIDATKAPYLAFTPKAWDIDVAHTAAADIATLSATDPEGHAENYTLTFTFPRDAAYVDVTWSVTNKTPDKQPEGGWLCFPFNVQQPTFTMGRPGGPVDPSKDIIPGCNRYLMAINSGVAITSPDKSGMALSSADAPLVSPGEPGLWKYSMDYIPRQPALFVNLYNNMWNTNFALWQEGTWTESVRIWPVARGTSTTENLVKYAWETRVPLLTATAEGAPGILPETQQGIAISRPGVLVTAFGDNPDGDGTILRLWEQAGISGNCTVNFNDQQKIKAVLPLDLRGNKKGAPIAVKKGSFVFRLDRYSPASFLLIYEKPKK</sequence>
<reference evidence="4" key="1">
    <citation type="submission" date="2020-04" db="EMBL/GenBank/DDBJ databases">
        <authorList>
            <person name="Kittiwongwattana C."/>
        </authorList>
    </citation>
    <scope>NUCLEOTIDE SEQUENCE [LARGE SCALE GENOMIC DNA]</scope>
    <source>
        <strain evidence="4">1310</strain>
    </source>
</reference>
<dbReference type="Gene3D" id="3.20.110.10">
    <property type="entry name" value="Glycoside hydrolase 38, N terminal domain"/>
    <property type="match status" value="1"/>
</dbReference>
<dbReference type="RefSeq" id="WP_168803891.1">
    <property type="nucleotide sequence ID" value="NZ_CP051205.1"/>
</dbReference>
<name>A0AAE6ZF46_9BACT</name>
<dbReference type="PANTHER" id="PTHR46017:SF2">
    <property type="entry name" value="MANNOSYLGLYCERATE HYDROLASE"/>
    <property type="match status" value="1"/>
</dbReference>
<organism evidence="3 4">
    <name type="scientific">Chitinophaga oryzae</name>
    <dbReference type="NCBI Taxonomy" id="2725414"/>
    <lineage>
        <taxon>Bacteria</taxon>
        <taxon>Pseudomonadati</taxon>
        <taxon>Bacteroidota</taxon>
        <taxon>Chitinophagia</taxon>
        <taxon>Chitinophagales</taxon>
        <taxon>Chitinophagaceae</taxon>
        <taxon>Chitinophaga</taxon>
    </lineage>
</organism>
<evidence type="ECO:0000256" key="1">
    <source>
        <dbReference type="SAM" id="SignalP"/>
    </source>
</evidence>
<dbReference type="EMBL" id="CP051205">
    <property type="protein sequence ID" value="QJB31633.1"/>
    <property type="molecule type" value="Genomic_DNA"/>
</dbReference>
<dbReference type="Proteomes" id="UP000502421">
    <property type="component" value="Chromosome"/>
</dbReference>
<dbReference type="GO" id="GO:0009313">
    <property type="term" value="P:oligosaccharide catabolic process"/>
    <property type="evidence" value="ECO:0007669"/>
    <property type="project" value="TreeGrafter"/>
</dbReference>
<evidence type="ECO:0000313" key="4">
    <source>
        <dbReference type="Proteomes" id="UP000502421"/>
    </source>
</evidence>
<proteinExistence type="predicted"/>
<evidence type="ECO:0000259" key="2">
    <source>
        <dbReference type="Pfam" id="PF01074"/>
    </source>
</evidence>
<protein>
    <recommendedName>
        <fullName evidence="2">Glycoside hydrolase family 38 N-terminal domain-containing protein</fullName>
    </recommendedName>
</protein>
<evidence type="ECO:0000313" key="3">
    <source>
        <dbReference type="EMBL" id="QJB31633.1"/>
    </source>
</evidence>
<dbReference type="AlphaFoldDB" id="A0AAE6ZF46"/>
<feature type="chain" id="PRO_5042065596" description="Glycoside hydrolase family 38 N-terminal domain-containing protein" evidence="1">
    <location>
        <begin position="22"/>
        <end position="897"/>
    </location>
</feature>